<dbReference type="AlphaFoldDB" id="A0A9P5SVG3"/>
<sequence>MRFISFKTLLALLVCFLITILNPVAAAPVLSPDEARFAAALPNHVTGLHKRGLTGVNDFNCKLTAAHPRPLILVHATLLTAESWWSFTPKLRERGYCVFALTYGRYNSIPIFGGLAPIEQSAQELGTFVNDVMARMNVTQVDYVGGILGRYWMKYLDGAGKVNRMVGIAPITHGTTLSGIVTFGKAVGLFNPVQSISDAIAPSFYQMVNTSPFIAKLNQGGDSIPGVIHSNIATKYDEVVTPYSTAWQTSSGVTNALLQDLCGISFNEHLTMVNSKVVLQWVLNQLDPSTAKTANCFSRFFM</sequence>
<protein>
    <recommendedName>
        <fullName evidence="4">Triacylglycerol lipase</fullName>
    </recommendedName>
</protein>
<feature type="signal peptide" evidence="1">
    <location>
        <begin position="1"/>
        <end position="26"/>
    </location>
</feature>
<name>A0A9P5SVG3_9FUNG</name>
<organism evidence="2 3">
    <name type="scientific">Podila minutissima</name>
    <dbReference type="NCBI Taxonomy" id="64525"/>
    <lineage>
        <taxon>Eukaryota</taxon>
        <taxon>Fungi</taxon>
        <taxon>Fungi incertae sedis</taxon>
        <taxon>Mucoromycota</taxon>
        <taxon>Mortierellomycotina</taxon>
        <taxon>Mortierellomycetes</taxon>
        <taxon>Mortierellales</taxon>
        <taxon>Mortierellaceae</taxon>
        <taxon>Podila</taxon>
    </lineage>
</organism>
<dbReference type="EMBL" id="JAAAUY010000019">
    <property type="protein sequence ID" value="KAF9337698.1"/>
    <property type="molecule type" value="Genomic_DNA"/>
</dbReference>
<feature type="chain" id="PRO_5040355605" description="Triacylglycerol lipase" evidence="1">
    <location>
        <begin position="27"/>
        <end position="302"/>
    </location>
</feature>
<comment type="caution">
    <text evidence="2">The sequence shown here is derived from an EMBL/GenBank/DDBJ whole genome shotgun (WGS) entry which is preliminary data.</text>
</comment>
<proteinExistence type="predicted"/>
<evidence type="ECO:0000313" key="2">
    <source>
        <dbReference type="EMBL" id="KAF9337698.1"/>
    </source>
</evidence>
<dbReference type="InterPro" id="IPR029058">
    <property type="entry name" value="AB_hydrolase_fold"/>
</dbReference>
<dbReference type="Proteomes" id="UP000696485">
    <property type="component" value="Unassembled WGS sequence"/>
</dbReference>
<dbReference type="Gene3D" id="3.40.50.1820">
    <property type="entry name" value="alpha/beta hydrolase"/>
    <property type="match status" value="1"/>
</dbReference>
<keyword evidence="3" id="KW-1185">Reference proteome</keyword>
<accession>A0A9P5SVG3</accession>
<evidence type="ECO:0000256" key="1">
    <source>
        <dbReference type="SAM" id="SignalP"/>
    </source>
</evidence>
<evidence type="ECO:0000313" key="3">
    <source>
        <dbReference type="Proteomes" id="UP000696485"/>
    </source>
</evidence>
<reference evidence="2" key="1">
    <citation type="journal article" date="2020" name="Fungal Divers.">
        <title>Resolving the Mortierellaceae phylogeny through synthesis of multi-gene phylogenetics and phylogenomics.</title>
        <authorList>
            <person name="Vandepol N."/>
            <person name="Liber J."/>
            <person name="Desiro A."/>
            <person name="Na H."/>
            <person name="Kennedy M."/>
            <person name="Barry K."/>
            <person name="Grigoriev I.V."/>
            <person name="Miller A.N."/>
            <person name="O'Donnell K."/>
            <person name="Stajich J.E."/>
            <person name="Bonito G."/>
        </authorList>
    </citation>
    <scope>NUCLEOTIDE SEQUENCE</scope>
    <source>
        <strain evidence="2">NVP1</strain>
    </source>
</reference>
<dbReference type="SUPFAM" id="SSF53474">
    <property type="entry name" value="alpha/beta-Hydrolases"/>
    <property type="match status" value="1"/>
</dbReference>
<gene>
    <name evidence="2" type="ORF">BG006_003334</name>
</gene>
<keyword evidence="1" id="KW-0732">Signal</keyword>
<evidence type="ECO:0008006" key="4">
    <source>
        <dbReference type="Google" id="ProtNLM"/>
    </source>
</evidence>